<evidence type="ECO:0000313" key="5">
    <source>
        <dbReference type="Proteomes" id="UP000264820"/>
    </source>
</evidence>
<dbReference type="Pfam" id="PF21712">
    <property type="entry name" value="RASSF8-10_RA"/>
    <property type="match status" value="1"/>
</dbReference>
<proteinExistence type="predicted"/>
<reference evidence="4" key="2">
    <citation type="submission" date="2025-09" db="UniProtKB">
        <authorList>
            <consortium name="Ensembl"/>
        </authorList>
    </citation>
    <scope>IDENTIFICATION</scope>
</reference>
<feature type="region of interest" description="Disordered" evidence="2">
    <location>
        <begin position="152"/>
        <end position="189"/>
    </location>
</feature>
<feature type="region of interest" description="Disordered" evidence="2">
    <location>
        <begin position="83"/>
        <end position="126"/>
    </location>
</feature>
<evidence type="ECO:0000259" key="3">
    <source>
        <dbReference type="Pfam" id="PF21712"/>
    </source>
</evidence>
<dbReference type="OMA" id="VECKAKL"/>
<protein>
    <submittedName>
        <fullName evidence="4">Ras association domain-containing protein 8-like</fullName>
    </submittedName>
</protein>
<dbReference type="SUPFAM" id="SSF54236">
    <property type="entry name" value="Ubiquitin-like"/>
    <property type="match status" value="1"/>
</dbReference>
<dbReference type="InterPro" id="IPR029071">
    <property type="entry name" value="Ubiquitin-like_domsf"/>
</dbReference>
<dbReference type="Proteomes" id="UP000264820">
    <property type="component" value="Unplaced"/>
</dbReference>
<reference evidence="4" key="1">
    <citation type="submission" date="2025-08" db="UniProtKB">
        <authorList>
            <consortium name="Ensembl"/>
        </authorList>
    </citation>
    <scope>IDENTIFICATION</scope>
</reference>
<dbReference type="InterPro" id="IPR033593">
    <property type="entry name" value="N-RASSF"/>
</dbReference>
<feature type="domain" description="Ras association" evidence="3">
    <location>
        <begin position="17"/>
        <end position="77"/>
    </location>
</feature>
<dbReference type="PANTHER" id="PTHR15286:SF16">
    <property type="entry name" value="RAS ASSOCIATION DOMAIN-CONTAINING PROTEIN 8"/>
    <property type="match status" value="1"/>
</dbReference>
<evidence type="ECO:0000256" key="2">
    <source>
        <dbReference type="SAM" id="MobiDB-lite"/>
    </source>
</evidence>
<evidence type="ECO:0000313" key="4">
    <source>
        <dbReference type="Ensembl" id="ENSHCOP00000018986.1"/>
    </source>
</evidence>
<dbReference type="Gene3D" id="3.10.20.90">
    <property type="entry name" value="Phosphatidylinositol 3-kinase Catalytic Subunit, Chain A, domain 1"/>
    <property type="match status" value="1"/>
</dbReference>
<sequence>MEIKVSVDGLPRLVCGVTDETTCQEVVTVLAQALGQPGRYMLRETFKDFERCMAPAERPLEMLKKYGEHAKDVQLTLLHSGPSVSDEMSRAKVGRHQPCPPLRRKETGARGWPRNQNNEHLKRPKRKSLTFMEEAWEWLENLGKTQVYSTSCDQESGKKKPEKNQRTFLSVTLSAARKSPREQSQIRGHRNSKETIICQLSYLQKLQVQIGCVDNEILELEESERTREEQKLIEEEMEQIRFWENELKAEEEFERDLQNQFHDMKAKVVDCKAKLEDYKNEMQKLNFCEAQNVDSKGGRRVADDNRTKDSNRQLFETELDVNSDRKWTPRNFNPSPASFPPSQIKERRPTGPAELREWWACWSAGQNSKSNKKTTEIHRSELTIYLGSTKD</sequence>
<feature type="coiled-coil region" evidence="1">
    <location>
        <begin position="203"/>
        <end position="281"/>
    </location>
</feature>
<dbReference type="Ensembl" id="ENSHCOT00000009864.1">
    <property type="protein sequence ID" value="ENSHCOP00000018986.1"/>
    <property type="gene ID" value="ENSHCOG00000004041.1"/>
</dbReference>
<dbReference type="GeneTree" id="ENSGT00950000182839"/>
<feature type="compositionally biased region" description="Basic and acidic residues" evidence="2">
    <location>
        <begin position="155"/>
        <end position="165"/>
    </location>
</feature>
<name>A0A3Q2YL01_HIPCM</name>
<dbReference type="PANTHER" id="PTHR15286">
    <property type="entry name" value="RAS-ASSOCIATING DOMAIN CONTAINING PROTEIN"/>
    <property type="match status" value="1"/>
</dbReference>
<keyword evidence="1" id="KW-0175">Coiled coil</keyword>
<accession>A0A3Q2YL01</accession>
<feature type="region of interest" description="Disordered" evidence="2">
    <location>
        <begin position="325"/>
        <end position="351"/>
    </location>
</feature>
<feature type="compositionally biased region" description="Low complexity" evidence="2">
    <location>
        <begin position="329"/>
        <end position="342"/>
    </location>
</feature>
<dbReference type="InterPro" id="IPR048945">
    <property type="entry name" value="RASSF8/10_RA"/>
</dbReference>
<keyword evidence="5" id="KW-1185">Reference proteome</keyword>
<dbReference type="AlphaFoldDB" id="A0A3Q2YL01"/>
<organism evidence="4 5">
    <name type="scientific">Hippocampus comes</name>
    <name type="common">Tiger tail seahorse</name>
    <dbReference type="NCBI Taxonomy" id="109280"/>
    <lineage>
        <taxon>Eukaryota</taxon>
        <taxon>Metazoa</taxon>
        <taxon>Chordata</taxon>
        <taxon>Craniata</taxon>
        <taxon>Vertebrata</taxon>
        <taxon>Euteleostomi</taxon>
        <taxon>Actinopterygii</taxon>
        <taxon>Neopterygii</taxon>
        <taxon>Teleostei</taxon>
        <taxon>Neoteleostei</taxon>
        <taxon>Acanthomorphata</taxon>
        <taxon>Syngnathiaria</taxon>
        <taxon>Syngnathiformes</taxon>
        <taxon>Syngnathoidei</taxon>
        <taxon>Syngnathidae</taxon>
        <taxon>Hippocampus</taxon>
    </lineage>
</organism>
<evidence type="ECO:0000256" key="1">
    <source>
        <dbReference type="SAM" id="Coils"/>
    </source>
</evidence>